<organism evidence="2">
    <name type="scientific">Rhizobium phage IG49</name>
    <dbReference type="NCBI Taxonomy" id="3129228"/>
    <lineage>
        <taxon>Viruses</taxon>
        <taxon>Duplodnaviria</taxon>
        <taxon>Heunggongvirae</taxon>
        <taxon>Uroviricota</taxon>
        <taxon>Caudoviricetes</taxon>
    </lineage>
</organism>
<keyword evidence="2" id="KW-0540">Nuclease</keyword>
<keyword evidence="2" id="KW-0255">Endonuclease</keyword>
<dbReference type="EMBL" id="PP429227">
    <property type="protein sequence ID" value="XCI77756.1"/>
    <property type="molecule type" value="Genomic_DNA"/>
</dbReference>
<dbReference type="GO" id="GO:0004519">
    <property type="term" value="F:endonuclease activity"/>
    <property type="evidence" value="ECO:0007669"/>
    <property type="project" value="UniProtKB-KW"/>
</dbReference>
<feature type="compositionally biased region" description="Basic and acidic residues" evidence="1">
    <location>
        <begin position="150"/>
        <end position="162"/>
    </location>
</feature>
<feature type="region of interest" description="Disordered" evidence="1">
    <location>
        <begin position="127"/>
        <end position="199"/>
    </location>
</feature>
<protein>
    <submittedName>
        <fullName evidence="2">HNH endonuclease</fullName>
    </submittedName>
</protein>
<name>A0AAU8HZC6_9CAUD</name>
<evidence type="ECO:0000313" key="2">
    <source>
        <dbReference type="EMBL" id="XCI77756.1"/>
    </source>
</evidence>
<keyword evidence="2" id="KW-0378">Hydrolase</keyword>
<feature type="compositionally biased region" description="Basic residues" evidence="1">
    <location>
        <begin position="188"/>
        <end position="199"/>
    </location>
</feature>
<proteinExistence type="predicted"/>
<sequence length="199" mass="23403">MIKIPKHSIVNKTSRILDRFGRNHEFPYCVYFTFYRGDKFENFYIGKTLVNNIHDKGYRGSSASKDFKSEIRENPHLFSIKIHKVFRTDKEAIDYENEIQTHFDVVKSPLFLNQAIYLNKDFAPKSKGRKESEETKAKKRASMLGKNVGKKREFTDEHRENIGKALRGKKRKPQSEELRKRRSEAALGKKRGPYKKKSD</sequence>
<reference evidence="2" key="1">
    <citation type="submission" date="2024-03" db="EMBL/GenBank/DDBJ databases">
        <authorList>
            <person name="Chantapakul B."/>
            <person name="Wang S."/>
        </authorList>
    </citation>
    <scope>NUCLEOTIDE SEQUENCE</scope>
</reference>
<accession>A0AAU8HZC6</accession>
<evidence type="ECO:0000256" key="1">
    <source>
        <dbReference type="SAM" id="MobiDB-lite"/>
    </source>
</evidence>
<gene>
    <name evidence="2" type="ORF">VGRTQORK_CDS0143</name>
</gene>